<dbReference type="RefSeq" id="WP_230001639.1">
    <property type="nucleotide sequence ID" value="NZ_CP087134.1"/>
</dbReference>
<sequence>MKFKILLLLSPILMFGQTGETDASKIKTIESHVKYTDSISSFLTEEVSNEEFVFTHGRIDGKPTRRMYNNTRLLKTNGLVIRICYTRRNQETDEDMSFYYSNSKLIYIESIISRRKKKKFIKKRFYYENDILISPTFSSKEYNLKYELEIIEKSRSLLKQASS</sequence>
<gene>
    <name evidence="1" type="ORF">SGQ83_10165</name>
</gene>
<accession>A0ABU4RBS8</accession>
<evidence type="ECO:0000313" key="1">
    <source>
        <dbReference type="EMBL" id="MDX6189716.1"/>
    </source>
</evidence>
<dbReference type="Proteomes" id="UP001273350">
    <property type="component" value="Unassembled WGS sequence"/>
</dbReference>
<comment type="caution">
    <text evidence="1">The sequence shown here is derived from an EMBL/GenBank/DDBJ whole genome shotgun (WGS) entry which is preliminary data.</text>
</comment>
<organism evidence="1 2">
    <name type="scientific">Flavobacterium cupriresistens</name>
    <dbReference type="NCBI Taxonomy" id="2893885"/>
    <lineage>
        <taxon>Bacteria</taxon>
        <taxon>Pseudomonadati</taxon>
        <taxon>Bacteroidota</taxon>
        <taxon>Flavobacteriia</taxon>
        <taxon>Flavobacteriales</taxon>
        <taxon>Flavobacteriaceae</taxon>
        <taxon>Flavobacterium</taxon>
    </lineage>
</organism>
<protein>
    <recommendedName>
        <fullName evidence="3">DUF4468 domain-containing protein</fullName>
    </recommendedName>
</protein>
<name>A0ABU4RBS8_9FLAO</name>
<dbReference type="EMBL" id="JAWXVI010000005">
    <property type="protein sequence ID" value="MDX6189716.1"/>
    <property type="molecule type" value="Genomic_DNA"/>
</dbReference>
<reference evidence="1 2" key="1">
    <citation type="submission" date="2023-11" db="EMBL/GenBank/DDBJ databases">
        <title>Unpublished Manusciprt.</title>
        <authorList>
            <person name="Saticioglu I.B."/>
            <person name="Ay H."/>
            <person name="Ajmi N."/>
            <person name="Altun S."/>
            <person name="Duman M."/>
        </authorList>
    </citation>
    <scope>NUCLEOTIDE SEQUENCE [LARGE SCALE GENOMIC DNA]</scope>
    <source>
        <strain evidence="1 2">Fl-318</strain>
    </source>
</reference>
<evidence type="ECO:0008006" key="3">
    <source>
        <dbReference type="Google" id="ProtNLM"/>
    </source>
</evidence>
<evidence type="ECO:0000313" key="2">
    <source>
        <dbReference type="Proteomes" id="UP001273350"/>
    </source>
</evidence>
<proteinExistence type="predicted"/>
<keyword evidence="2" id="KW-1185">Reference proteome</keyword>